<keyword evidence="1" id="KW-0812">Transmembrane</keyword>
<reference evidence="2 3" key="1">
    <citation type="journal article" date="2018" name="Sci. Rep.">
        <title>Genomic signatures of local adaptation to the degree of environmental predictability in rotifers.</title>
        <authorList>
            <person name="Franch-Gras L."/>
            <person name="Hahn C."/>
            <person name="Garcia-Roger E.M."/>
            <person name="Carmona M.J."/>
            <person name="Serra M."/>
            <person name="Gomez A."/>
        </authorList>
    </citation>
    <scope>NUCLEOTIDE SEQUENCE [LARGE SCALE GENOMIC DNA]</scope>
    <source>
        <strain evidence="2">HYR1</strain>
    </source>
</reference>
<name>A0A3M7RDG6_BRAPC</name>
<sequence length="87" mass="10549">MEYMVSRPLMSHFHMNILQDLYVIYFIIVQLGKKKTSGYRRRTVFKKECDDLNCFDFLFLRIFTRNYINLISWTKSRNISTLGKNKV</sequence>
<keyword evidence="1" id="KW-0472">Membrane</keyword>
<accession>A0A3M7RDG6</accession>
<evidence type="ECO:0000256" key="1">
    <source>
        <dbReference type="SAM" id="Phobius"/>
    </source>
</evidence>
<proteinExistence type="predicted"/>
<dbReference type="AlphaFoldDB" id="A0A3M7RDG6"/>
<feature type="transmembrane region" description="Helical" evidence="1">
    <location>
        <begin position="12"/>
        <end position="32"/>
    </location>
</feature>
<comment type="caution">
    <text evidence="2">The sequence shown here is derived from an EMBL/GenBank/DDBJ whole genome shotgun (WGS) entry which is preliminary data.</text>
</comment>
<evidence type="ECO:0000313" key="3">
    <source>
        <dbReference type="Proteomes" id="UP000276133"/>
    </source>
</evidence>
<evidence type="ECO:0000313" key="2">
    <source>
        <dbReference type="EMBL" id="RNA21298.1"/>
    </source>
</evidence>
<keyword evidence="1" id="KW-1133">Transmembrane helix</keyword>
<keyword evidence="3" id="KW-1185">Reference proteome</keyword>
<organism evidence="2 3">
    <name type="scientific">Brachionus plicatilis</name>
    <name type="common">Marine rotifer</name>
    <name type="synonym">Brachionus muelleri</name>
    <dbReference type="NCBI Taxonomy" id="10195"/>
    <lineage>
        <taxon>Eukaryota</taxon>
        <taxon>Metazoa</taxon>
        <taxon>Spiralia</taxon>
        <taxon>Gnathifera</taxon>
        <taxon>Rotifera</taxon>
        <taxon>Eurotatoria</taxon>
        <taxon>Monogononta</taxon>
        <taxon>Pseudotrocha</taxon>
        <taxon>Ploima</taxon>
        <taxon>Brachionidae</taxon>
        <taxon>Brachionus</taxon>
    </lineage>
</organism>
<protein>
    <submittedName>
        <fullName evidence="2">Uncharacterized protein</fullName>
    </submittedName>
</protein>
<dbReference type="EMBL" id="REGN01003697">
    <property type="protein sequence ID" value="RNA21298.1"/>
    <property type="molecule type" value="Genomic_DNA"/>
</dbReference>
<dbReference type="Proteomes" id="UP000276133">
    <property type="component" value="Unassembled WGS sequence"/>
</dbReference>
<gene>
    <name evidence="2" type="ORF">BpHYR1_022399</name>
</gene>